<dbReference type="Bgee" id="ENSG00000284292">
    <property type="expression patterns" value="Expressed in primordial germ cell in gonad and 107 other cell types or tissues"/>
</dbReference>
<dbReference type="UCSC" id="uc064fsb.1">
    <property type="organism name" value="human"/>
</dbReference>
<reference evidence="1 2" key="2">
    <citation type="journal article" date="2003" name="Nature">
        <title>The DNA sequence of human chromosome 7.</title>
        <authorList>
            <person name="Hillier L.W."/>
            <person name="Fulton R.S."/>
            <person name="Fulton L.A."/>
            <person name="Graves T.A."/>
            <person name="Pepin K.H."/>
            <person name="Wagner-McPherson C."/>
            <person name="Layman D."/>
            <person name="Maas J."/>
            <person name="Jaeger S."/>
            <person name="Walker R."/>
            <person name="Wylie K."/>
            <person name="Sekhon M."/>
            <person name="Becker M.C."/>
            <person name="O'Laughlin M.D."/>
            <person name="Schaller M.E."/>
            <person name="Fewell G.A."/>
            <person name="Delehaunty K.D."/>
            <person name="Miner T.L."/>
            <person name="Nash W.E."/>
            <person name="Cordes M."/>
            <person name="Du H."/>
            <person name="Sun H."/>
            <person name="Edwards J."/>
            <person name="Bradshaw-Cordum H."/>
            <person name="Ali J."/>
            <person name="Andrews S."/>
            <person name="Isak A."/>
            <person name="Vanbrunt A."/>
            <person name="Nguyen C."/>
            <person name="Du F."/>
            <person name="Lamar B."/>
            <person name="Courtney L."/>
            <person name="Kalicki J."/>
            <person name="Ozersky P."/>
            <person name="Bielicki L."/>
            <person name="Scott K."/>
            <person name="Holmes A."/>
            <person name="Harkins R."/>
            <person name="Harris A."/>
            <person name="Strong C.M."/>
            <person name="Hou S."/>
            <person name="Tomlinson C."/>
            <person name="Dauphin-Kohlberg S."/>
            <person name="Kozlowicz-Reilly A."/>
            <person name="Leonard S."/>
            <person name="Rohlfing T."/>
            <person name="Rock S.M."/>
            <person name="Tin-Wollam A.M."/>
            <person name="Abbott A."/>
            <person name="Minx P."/>
            <person name="Maupin R."/>
            <person name="Strowmatt C."/>
            <person name="Latreille P."/>
            <person name="Miller N."/>
            <person name="Johnson D."/>
            <person name="Murray J."/>
            <person name="Woessner J.P."/>
            <person name="Wendl M.C."/>
            <person name="Yang S.P."/>
            <person name="Schultz B.R."/>
            <person name="Wallis J.W."/>
            <person name="Spieth J."/>
            <person name="Bieri T.A."/>
            <person name="Nelson J.O."/>
            <person name="Berkowicz N."/>
            <person name="Wohldmann P.E."/>
            <person name="Cook L.L."/>
            <person name="Hickenbotham M.T."/>
            <person name="Eldred J."/>
            <person name="Williams D."/>
            <person name="Bedell J.A."/>
            <person name="Mardis E.R."/>
            <person name="Clifton S.W."/>
            <person name="Chissoe S.L."/>
            <person name="Marra M.A."/>
            <person name="Raymond C."/>
            <person name="Haugen E."/>
            <person name="Gillett W."/>
            <person name="Zhou Y."/>
            <person name="James R."/>
            <person name="Phelps K."/>
            <person name="Iadanoto S."/>
            <person name="Bubb K."/>
            <person name="Simms E."/>
            <person name="Levy R."/>
            <person name="Clendenning J."/>
            <person name="Kaul R."/>
            <person name="Kent W.J."/>
            <person name="Furey T.S."/>
            <person name="Baertsch R.A."/>
            <person name="Brent M.R."/>
            <person name="Keibler E."/>
            <person name="Flicek P."/>
            <person name="Bork P."/>
            <person name="Suyama M."/>
            <person name="Bailey J.A."/>
            <person name="Portnoy M.E."/>
            <person name="Torrents D."/>
            <person name="Chinwalla A.T."/>
            <person name="Gish W.R."/>
            <person name="Eddy S.R."/>
            <person name="McPherson J.D."/>
            <person name="Olson M.V."/>
            <person name="Eichler E.E."/>
            <person name="Green E.D."/>
            <person name="Waterston R.H."/>
            <person name="Wilson R.K."/>
        </authorList>
    </citation>
    <scope>NUCLEOTIDE SEQUENCE [LARGE SCALE GENOMIC DNA]</scope>
</reference>
<dbReference type="AlphaFoldDB" id="F8WFD3"/>
<dbReference type="GeneCards" id="ENSG00000284292"/>
<dbReference type="EMBL" id="AC004834">
    <property type="status" value="NOT_ANNOTATED_CDS"/>
    <property type="molecule type" value="Genomic_DNA"/>
</dbReference>
<dbReference type="ProteomicsDB" id="32146"/>
<dbReference type="Proteomes" id="UP000005640">
    <property type="component" value="Chromosome 7"/>
</dbReference>
<reference evidence="1 2" key="3">
    <citation type="journal article" date="2004" name="Nature">
        <title>Finishing the euchromatic sequence of the human genome.</title>
        <authorList>
            <consortium name="International Human Genome Sequencing Consortium"/>
        </authorList>
    </citation>
    <scope>NUCLEOTIDE SEQUENCE [LARGE SCALE GENOMIC DNA]</scope>
</reference>
<sequence length="53" mass="6074">MSLHQFLLEPITCHAWNRDRTRPVCLDYYSLVRLPSVPIITKCTSIRRTGASG</sequence>
<evidence type="ECO:0000313" key="2">
    <source>
        <dbReference type="Proteomes" id="UP000005640"/>
    </source>
</evidence>
<keyword evidence="2" id="KW-1185">Reference proteome</keyword>
<reference evidence="1 2" key="1">
    <citation type="journal article" date="2001" name="Nature">
        <title>Initial sequencing and analysis of the human genome.</title>
        <authorList>
            <consortium name="International Human Genome Sequencing Consortium"/>
            <person name="Lander E.S."/>
            <person name="Linton L.M."/>
            <person name="Birren B."/>
            <person name="Nusbaum C."/>
            <person name="Zody M.C."/>
            <person name="Baldwin J."/>
            <person name="Devon K."/>
            <person name="Dewar K."/>
            <person name="Doyle M."/>
            <person name="FitzHugh W."/>
            <person name="Funke R."/>
            <person name="Gage D."/>
            <person name="Harris K."/>
            <person name="Heaford A."/>
            <person name="Howland J."/>
            <person name="Kann L."/>
            <person name="Lehoczky J."/>
            <person name="LeVine R."/>
            <person name="McEwan P."/>
            <person name="McKernan K."/>
            <person name="Meldrim J."/>
            <person name="Mesirov J.P."/>
            <person name="Miranda C."/>
            <person name="Morris W."/>
            <person name="Naylor J."/>
            <person name="Raymond C."/>
            <person name="Rosetti M."/>
            <person name="Santos R."/>
            <person name="Sheridan A."/>
            <person name="Sougnez C."/>
            <person name="Stange-Thomann N."/>
            <person name="Stojanovic N."/>
            <person name="Subramanian A."/>
            <person name="Wyman D."/>
            <person name="Rogers J."/>
            <person name="Sulston J."/>
            <person name="Ainscough R."/>
            <person name="Beck S."/>
            <person name="Bentley D."/>
            <person name="Burton J."/>
            <person name="Clee C."/>
            <person name="Carter N."/>
            <person name="Coulson A."/>
            <person name="Deadman R."/>
            <person name="Deloukas P."/>
            <person name="Dunham A."/>
            <person name="Dunham I."/>
            <person name="Durbin R."/>
            <person name="French L."/>
            <person name="Grafham D."/>
            <person name="Gregory S."/>
            <person name="Hubbard T."/>
            <person name="Humphray S."/>
            <person name="Hunt A."/>
            <person name="Jones M."/>
            <person name="Lloyd C."/>
            <person name="McMurray A."/>
            <person name="Matthews L."/>
            <person name="Mercer S."/>
            <person name="Milne S."/>
            <person name="Mullikin J.C."/>
            <person name="Mungall A."/>
            <person name="Plumb R."/>
            <person name="Ross M."/>
            <person name="Shownkeen R."/>
            <person name="Sims S."/>
            <person name="Waterston R.H."/>
            <person name="Wilson R.K."/>
            <person name="Hillier L.W."/>
            <person name="McPherson J.D."/>
            <person name="Marra M.A."/>
            <person name="Mardis E.R."/>
            <person name="Fulton L.A."/>
            <person name="Chinwalla A.T."/>
            <person name="Pepin K.H."/>
            <person name="Gish W.R."/>
            <person name="Chissoe S.L."/>
            <person name="Wendl M.C."/>
            <person name="Delehaunty K.D."/>
            <person name="Miner T.L."/>
            <person name="Delehaunty A."/>
            <person name="Kramer J.B."/>
            <person name="Cook L.L."/>
            <person name="Fulton R.S."/>
            <person name="Johnson D.L."/>
            <person name="Minx P.J."/>
            <person name="Clifton S.W."/>
            <person name="Hawkins T."/>
            <person name="Branscomb E."/>
            <person name="Predki P."/>
            <person name="Richardson P."/>
            <person name="Wenning S."/>
            <person name="Slezak T."/>
            <person name="Doggett N."/>
            <person name="Cheng J.F."/>
            <person name="Olsen A."/>
            <person name="Lucas S."/>
            <person name="Elkin C."/>
            <person name="Uberbacher E."/>
            <person name="Frazier M."/>
            <person name="Gibbs R.A."/>
            <person name="Muzny D.M."/>
            <person name="Scherer S.E."/>
            <person name="Bouck J.B."/>
            <person name="Sodergren E.J."/>
            <person name="Worley K.C."/>
            <person name="Rives C.M."/>
            <person name="Gorrell J.H."/>
            <person name="Metzker M.L."/>
            <person name="Naylor S.L."/>
            <person name="Kucherlapati R.S."/>
            <person name="Nelson D.L."/>
            <person name="Weinstock G.M."/>
            <person name="Sakaki Y."/>
            <person name="Fujiyama A."/>
            <person name="Hattori M."/>
            <person name="Yada T."/>
            <person name="Toyoda A."/>
            <person name="Itoh T."/>
            <person name="Kawagoe C."/>
            <person name="Watanabe H."/>
            <person name="Totoki Y."/>
            <person name="Taylor T."/>
            <person name="Weissenbach J."/>
            <person name="Heilig R."/>
            <person name="Saurin W."/>
            <person name="Artiguenave F."/>
            <person name="Brottier P."/>
            <person name="Bruls T."/>
            <person name="Pelletier E."/>
            <person name="Robert C."/>
            <person name="Wincker P."/>
            <person name="Smith D.R."/>
            <person name="Doucette-Stamm L."/>
            <person name="Rubenfield M."/>
            <person name="Weinstock K."/>
            <person name="Lee H.M."/>
            <person name="Dubois J."/>
            <person name="Rosenthal A."/>
            <person name="Platzer M."/>
            <person name="Nyakatura G."/>
            <person name="Taudien S."/>
            <person name="Rump A."/>
            <person name="Yang H."/>
            <person name="Yu J."/>
            <person name="Wang J."/>
            <person name="Huang G."/>
            <person name="Gu J."/>
            <person name="Hood L."/>
            <person name="Rowen L."/>
            <person name="Madan A."/>
            <person name="Qin S."/>
            <person name="Davis R.W."/>
            <person name="Federspiel N.A."/>
            <person name="Abola A.P."/>
            <person name="Proctor M.J."/>
            <person name="Myers R.M."/>
            <person name="Schmutz J."/>
            <person name="Dickson M."/>
            <person name="Grimwood J."/>
            <person name="Cox D.R."/>
            <person name="Olson M.V."/>
            <person name="Kaul R."/>
            <person name="Raymond C."/>
            <person name="Shimizu N."/>
            <person name="Kawasaki K."/>
            <person name="Minoshima S."/>
            <person name="Evans G.A."/>
            <person name="Athanasiou M."/>
            <person name="Schultz R."/>
            <person name="Roe B.A."/>
            <person name="Chen F."/>
            <person name="Pan H."/>
            <person name="Ramser J."/>
            <person name="Lehrach H."/>
            <person name="Reinhardt R."/>
            <person name="McCombie W.R."/>
            <person name="de la Bastide M."/>
            <person name="Dedhia N."/>
            <person name="Blocker H."/>
            <person name="Hornischer K."/>
            <person name="Nordsiek G."/>
            <person name="Agarwala R."/>
            <person name="Aravind L."/>
            <person name="Bailey J.A."/>
            <person name="Bateman A."/>
            <person name="Batzoglou S."/>
            <person name="Birney E."/>
            <person name="Bork P."/>
            <person name="Brown D.G."/>
            <person name="Burge C.B."/>
            <person name="Cerutti L."/>
            <person name="Chen H.C."/>
            <person name="Church D."/>
            <person name="Clamp M."/>
            <person name="Copley R.R."/>
            <person name="Doerks T."/>
            <person name="Eddy S.R."/>
            <person name="Eichler E.E."/>
            <person name="Furey T.S."/>
            <person name="Galagan J."/>
            <person name="Gilbert J.G."/>
            <person name="Harmon C."/>
            <person name="Hayashizaki Y."/>
            <person name="Haussler D."/>
            <person name="Hermjakob H."/>
            <person name="Hokamp K."/>
            <person name="Jang W."/>
            <person name="Johnson L.S."/>
            <person name="Jones T.A."/>
            <person name="Kasif S."/>
            <person name="Kaspryzk A."/>
            <person name="Kennedy S."/>
            <person name="Kent W.J."/>
            <person name="Kitts P."/>
            <person name="Koonin E.V."/>
            <person name="Korf I."/>
            <person name="Kulp D."/>
            <person name="Lancet D."/>
            <person name="Lowe T.M."/>
            <person name="McLysaght A."/>
            <person name="Mikkelsen T."/>
            <person name="Moran J.V."/>
            <person name="Mulder N."/>
            <person name="Pollara V.J."/>
            <person name="Ponting C.P."/>
            <person name="Schuler G."/>
            <person name="Schultz J."/>
            <person name="Slater G."/>
            <person name="Smit A.F."/>
            <person name="Stupka E."/>
            <person name="Szustakowski J."/>
            <person name="Thierry-Mieg D."/>
            <person name="Thierry-Mieg J."/>
            <person name="Wagner L."/>
            <person name="Wallis J."/>
            <person name="Wheeler R."/>
            <person name="Williams A."/>
            <person name="Wolf Y.I."/>
            <person name="Wolfe K.H."/>
            <person name="Yang S.P."/>
            <person name="Yeh R.F."/>
            <person name="Collins F."/>
            <person name="Guyer M.S."/>
            <person name="Peterson J."/>
            <person name="Felsenfeld A."/>
            <person name="Wetterstrand K.A."/>
            <person name="Patrinos A."/>
            <person name="Morgan M.J."/>
            <person name="de Jong P."/>
            <person name="Catanese J.J."/>
            <person name="Osoegawa K."/>
            <person name="Shizuya H."/>
            <person name="Choi S."/>
            <person name="Chen Y.J."/>
        </authorList>
    </citation>
    <scope>NUCLEOTIDE SEQUENCE [LARGE SCALE GENOMIC DNA]</scope>
</reference>
<reference evidence="1" key="4">
    <citation type="submission" date="2025-08" db="UniProtKB">
        <authorList>
            <consortium name="Ensembl"/>
        </authorList>
    </citation>
    <scope>IDENTIFICATION</scope>
</reference>
<accession>F8WFD3</accession>
<organism evidence="1 2">
    <name type="scientific">Homo sapiens</name>
    <name type="common">Human</name>
    <dbReference type="NCBI Taxonomy" id="9606"/>
    <lineage>
        <taxon>Eukaryota</taxon>
        <taxon>Metazoa</taxon>
        <taxon>Chordata</taxon>
        <taxon>Craniata</taxon>
        <taxon>Vertebrata</taxon>
        <taxon>Euteleostomi</taxon>
        <taxon>Mammalia</taxon>
        <taxon>Eutheria</taxon>
        <taxon>Euarchontoglires</taxon>
        <taxon>Primates</taxon>
        <taxon>Haplorrhini</taxon>
        <taxon>Catarrhini</taxon>
        <taxon>Hominidae</taxon>
        <taxon>Homo</taxon>
    </lineage>
</organism>
<proteinExistence type="predicted"/>
<dbReference type="Ensembl" id="ENST00000441989.6">
    <property type="protein sequence ID" value="ENSP00000412879.1"/>
    <property type="gene ID" value="ENSG00000284292.1"/>
</dbReference>
<name>F8WFD3_HUMAN</name>
<dbReference type="HOGENOM" id="CLU_3067995_0_0_1"/>
<reference evidence="1" key="5">
    <citation type="submission" date="2025-09" db="UniProtKB">
        <authorList>
            <consortium name="Ensembl"/>
        </authorList>
    </citation>
    <scope>IDENTIFICATION</scope>
</reference>
<evidence type="ECO:0000313" key="1">
    <source>
        <dbReference type="Ensembl" id="ENSP00000412879.1"/>
    </source>
</evidence>
<dbReference type="MassIVE" id="F8WFD3"/>
<dbReference type="VEuPathDB" id="HostDB:ENSG00000284292"/>
<dbReference type="SMR" id="F8WFD3"/>
<dbReference type="EMBL" id="AC004922">
    <property type="status" value="NOT_ANNOTATED_CDS"/>
    <property type="molecule type" value="Genomic_DNA"/>
</dbReference>
<protein>
    <submittedName>
        <fullName evidence="1">Uncharacterized protein</fullName>
    </submittedName>
</protein>
<dbReference type="ExpressionAtlas" id="F8WFD3">
    <property type="expression patterns" value="baseline and differential"/>
</dbReference>
<dbReference type="BioMuta" id="ENSG00000284292"/>